<evidence type="ECO:0000256" key="4">
    <source>
        <dbReference type="ARBA" id="ARBA00022989"/>
    </source>
</evidence>
<evidence type="ECO:0000256" key="6">
    <source>
        <dbReference type="SAM" id="Phobius"/>
    </source>
</evidence>
<evidence type="ECO:0000259" key="7">
    <source>
        <dbReference type="Pfam" id="PF03553"/>
    </source>
</evidence>
<feature type="transmembrane region" description="Helical" evidence="6">
    <location>
        <begin position="383"/>
        <end position="404"/>
    </location>
</feature>
<dbReference type="EMBL" id="JACRTA010000001">
    <property type="protein sequence ID" value="MBC8567314.1"/>
    <property type="molecule type" value="Genomic_DNA"/>
</dbReference>
<reference evidence="8" key="1">
    <citation type="submission" date="2020-08" db="EMBL/GenBank/DDBJ databases">
        <title>Genome public.</title>
        <authorList>
            <person name="Liu C."/>
            <person name="Sun Q."/>
        </authorList>
    </citation>
    <scope>NUCLEOTIDE SEQUENCE</scope>
    <source>
        <strain evidence="8">NSJ-24</strain>
    </source>
</reference>
<evidence type="ECO:0000313" key="8">
    <source>
        <dbReference type="EMBL" id="MBC8567314.1"/>
    </source>
</evidence>
<feature type="transmembrane region" description="Helical" evidence="6">
    <location>
        <begin position="306"/>
        <end position="331"/>
    </location>
</feature>
<dbReference type="PANTHER" id="PTHR43478:SF1">
    <property type="entry name" value="NA+_H+ ANTIPORTER NHAC-LIKE C-TERMINAL DOMAIN-CONTAINING PROTEIN"/>
    <property type="match status" value="1"/>
</dbReference>
<sequence>MDNFGILTLIPPIVIIVFALVTKRTFEALLLGAVIGFLMTDKGNVLGATLDGFSVTAADNMWMIMVFGLLGGFTFLLQRSRGALGFGKLLRKFAKSEKKTLIIGWILGIIVFMDDYLNILTISTSLRETCDKYKSPREMLAYVIDSTGAPVCVLIPLSTWAVFYAGVVGEEAGMASFGSGMDIYVQSLPFIFYGWTAVIVVPLVILGVIPKMFGMKKAYERVASTGRVYSEKSEKYNKGITEFDKLMESEGMDTDGKGGNIWFFVVPLAVVIAVSICTGDILIGLAGAIIVMLIMYLPTKALSFEGFCEGFASGFASMVPMMFITIGALTVQLSMDGIGLPEFVINAVLPYMNADLFPAITFLVVAALSFITGSNWGIPALTIPILIPLALAGGANPLVVFGAIVSGGTFGSHACFYSDATVLTSQACGMDNLEHAFTQFPYAVISAALALIGFLICGFAL</sequence>
<feature type="transmembrane region" description="Helical" evidence="6">
    <location>
        <begin position="61"/>
        <end position="79"/>
    </location>
</feature>
<feature type="transmembrane region" description="Helical" evidence="6">
    <location>
        <begin position="261"/>
        <end position="294"/>
    </location>
</feature>
<feature type="transmembrane region" description="Helical" evidence="6">
    <location>
        <begin position="440"/>
        <end position="460"/>
    </location>
</feature>
<name>A0A926I411_9FIRM</name>
<feature type="transmembrane region" description="Helical" evidence="6">
    <location>
        <begin position="188"/>
        <end position="209"/>
    </location>
</feature>
<evidence type="ECO:0000256" key="1">
    <source>
        <dbReference type="ARBA" id="ARBA00004651"/>
    </source>
</evidence>
<dbReference type="GO" id="GO:0005886">
    <property type="term" value="C:plasma membrane"/>
    <property type="evidence" value="ECO:0007669"/>
    <property type="project" value="UniProtKB-SubCell"/>
</dbReference>
<dbReference type="AlphaFoldDB" id="A0A926I411"/>
<dbReference type="InterPro" id="IPR018461">
    <property type="entry name" value="Na/H_Antiport_NhaC-like_C"/>
</dbReference>
<accession>A0A926I411</accession>
<keyword evidence="4 6" id="KW-1133">Transmembrane helix</keyword>
<dbReference type="Proteomes" id="UP000610862">
    <property type="component" value="Unassembled WGS sequence"/>
</dbReference>
<feature type="domain" description="Na+/H+ antiporter NhaC-like C-terminal" evidence="7">
    <location>
        <begin position="151"/>
        <end position="459"/>
    </location>
</feature>
<proteinExistence type="predicted"/>
<keyword evidence="9" id="KW-1185">Reference proteome</keyword>
<organism evidence="8 9">
    <name type="scientific">Lentihominibacter hominis</name>
    <dbReference type="NCBI Taxonomy" id="2763645"/>
    <lineage>
        <taxon>Bacteria</taxon>
        <taxon>Bacillati</taxon>
        <taxon>Bacillota</taxon>
        <taxon>Clostridia</taxon>
        <taxon>Peptostreptococcales</taxon>
        <taxon>Anaerovoracaceae</taxon>
        <taxon>Lentihominibacter</taxon>
    </lineage>
</organism>
<keyword evidence="3 6" id="KW-0812">Transmembrane</keyword>
<evidence type="ECO:0000256" key="2">
    <source>
        <dbReference type="ARBA" id="ARBA00022475"/>
    </source>
</evidence>
<feature type="transmembrane region" description="Helical" evidence="6">
    <location>
        <begin position="29"/>
        <end position="49"/>
    </location>
</feature>
<evidence type="ECO:0000256" key="3">
    <source>
        <dbReference type="ARBA" id="ARBA00022692"/>
    </source>
</evidence>
<comment type="caution">
    <text evidence="8">The sequence shown here is derived from an EMBL/GenBank/DDBJ whole genome shotgun (WGS) entry which is preliminary data.</text>
</comment>
<dbReference type="RefSeq" id="WP_187524768.1">
    <property type="nucleotide sequence ID" value="NZ_JACRTA010000001.1"/>
</dbReference>
<feature type="transmembrane region" description="Helical" evidence="6">
    <location>
        <begin position="6"/>
        <end position="22"/>
    </location>
</feature>
<comment type="subcellular location">
    <subcellularLocation>
        <location evidence="1">Cell membrane</location>
        <topology evidence="1">Multi-pass membrane protein</topology>
    </subcellularLocation>
</comment>
<keyword evidence="2" id="KW-1003">Cell membrane</keyword>
<protein>
    <submittedName>
        <fullName evidence="8">Sodium:proton antiporter</fullName>
    </submittedName>
</protein>
<feature type="transmembrane region" description="Helical" evidence="6">
    <location>
        <begin position="100"/>
        <end position="119"/>
    </location>
</feature>
<evidence type="ECO:0000313" key="9">
    <source>
        <dbReference type="Proteomes" id="UP000610862"/>
    </source>
</evidence>
<feature type="transmembrane region" description="Helical" evidence="6">
    <location>
        <begin position="351"/>
        <end position="371"/>
    </location>
</feature>
<gene>
    <name evidence="8" type="ORF">H8692_00865</name>
</gene>
<keyword evidence="5 6" id="KW-0472">Membrane</keyword>
<dbReference type="Pfam" id="PF03553">
    <property type="entry name" value="Na_H_antiporter"/>
    <property type="match status" value="1"/>
</dbReference>
<evidence type="ECO:0000256" key="5">
    <source>
        <dbReference type="ARBA" id="ARBA00023136"/>
    </source>
</evidence>
<feature type="transmembrane region" description="Helical" evidence="6">
    <location>
        <begin position="139"/>
        <end position="167"/>
    </location>
</feature>
<dbReference type="PANTHER" id="PTHR43478">
    <property type="entry name" value="NA+/H+ ANTIPORTER-RELATED"/>
    <property type="match status" value="1"/>
</dbReference>